<reference evidence="1" key="2">
    <citation type="submission" date="2016-06" db="EMBL/GenBank/DDBJ databases">
        <title>The genome of a short-lived fish provides insights into sex chromosome evolution and the genetic control of aging.</title>
        <authorList>
            <person name="Reichwald K."/>
            <person name="Felder M."/>
            <person name="Petzold A."/>
            <person name="Koch P."/>
            <person name="Groth M."/>
            <person name="Platzer M."/>
        </authorList>
    </citation>
    <scope>NUCLEOTIDE SEQUENCE</scope>
    <source>
        <tissue evidence="1">Brain</tissue>
    </source>
</reference>
<dbReference type="AlphaFoldDB" id="A0A1A8GIR1"/>
<sequence length="69" mass="8337">KKIWGLHTRLVRVLALVEFSLWRCIARSFILYHKKKQKASIIIRSKLKNAKLVTLLWIQRKILRRKLQS</sequence>
<proteinExistence type="predicted"/>
<protein>
    <submittedName>
        <fullName evidence="1">Uncharacterized protein</fullName>
    </submittedName>
</protein>
<gene>
    <name evidence="1" type="primary">Nfu_g_1_025316</name>
</gene>
<reference evidence="1" key="1">
    <citation type="submission" date="2016-05" db="EMBL/GenBank/DDBJ databases">
        <authorList>
            <person name="Lavstsen T."/>
            <person name="Jespersen J.S."/>
        </authorList>
    </citation>
    <scope>NUCLEOTIDE SEQUENCE</scope>
    <source>
        <tissue evidence="1">Brain</tissue>
    </source>
</reference>
<accession>A0A1A8GIR1</accession>
<feature type="non-terminal residue" evidence="1">
    <location>
        <position position="1"/>
    </location>
</feature>
<dbReference type="EMBL" id="HAEC01002821">
    <property type="protein sequence ID" value="SBQ70898.1"/>
    <property type="molecule type" value="Transcribed_RNA"/>
</dbReference>
<evidence type="ECO:0000313" key="1">
    <source>
        <dbReference type="EMBL" id="SBQ70898.1"/>
    </source>
</evidence>
<feature type="non-terminal residue" evidence="1">
    <location>
        <position position="69"/>
    </location>
</feature>
<organism evidence="1">
    <name type="scientific">Nothobranchius korthausae</name>
    <dbReference type="NCBI Taxonomy" id="1143690"/>
    <lineage>
        <taxon>Eukaryota</taxon>
        <taxon>Metazoa</taxon>
        <taxon>Chordata</taxon>
        <taxon>Craniata</taxon>
        <taxon>Vertebrata</taxon>
        <taxon>Euteleostomi</taxon>
        <taxon>Actinopterygii</taxon>
        <taxon>Neopterygii</taxon>
        <taxon>Teleostei</taxon>
        <taxon>Neoteleostei</taxon>
        <taxon>Acanthomorphata</taxon>
        <taxon>Ovalentaria</taxon>
        <taxon>Atherinomorphae</taxon>
        <taxon>Cyprinodontiformes</taxon>
        <taxon>Nothobranchiidae</taxon>
        <taxon>Nothobranchius</taxon>
    </lineage>
</organism>
<name>A0A1A8GIR1_9TELE</name>